<dbReference type="Proteomes" id="UP001474421">
    <property type="component" value="Unassembled WGS sequence"/>
</dbReference>
<reference evidence="2 3" key="1">
    <citation type="journal article" date="2024" name="Proc. Natl. Acad. Sci. U.S.A.">
        <title>The genetic regulatory architecture and epigenomic basis for age-related changes in rattlesnake venom.</title>
        <authorList>
            <person name="Hogan M.P."/>
            <person name="Holding M.L."/>
            <person name="Nystrom G.S."/>
            <person name="Colston T.J."/>
            <person name="Bartlett D.A."/>
            <person name="Mason A.J."/>
            <person name="Ellsworth S.A."/>
            <person name="Rautsaw R.M."/>
            <person name="Lawrence K.C."/>
            <person name="Strickland J.L."/>
            <person name="He B."/>
            <person name="Fraser P."/>
            <person name="Margres M.J."/>
            <person name="Gilbert D.M."/>
            <person name="Gibbs H.L."/>
            <person name="Parkinson C.L."/>
            <person name="Rokyta D.R."/>
        </authorList>
    </citation>
    <scope>NUCLEOTIDE SEQUENCE [LARGE SCALE GENOMIC DNA]</scope>
    <source>
        <strain evidence="2">DRR0105</strain>
    </source>
</reference>
<evidence type="ECO:0000256" key="1">
    <source>
        <dbReference type="SAM" id="MobiDB-lite"/>
    </source>
</evidence>
<feature type="region of interest" description="Disordered" evidence="1">
    <location>
        <begin position="1"/>
        <end position="37"/>
    </location>
</feature>
<dbReference type="AlphaFoldDB" id="A0AAW1BHS4"/>
<comment type="caution">
    <text evidence="2">The sequence shown here is derived from an EMBL/GenBank/DDBJ whole genome shotgun (WGS) entry which is preliminary data.</text>
</comment>
<gene>
    <name evidence="2" type="ORF">NXF25_012086</name>
</gene>
<proteinExistence type="predicted"/>
<protein>
    <submittedName>
        <fullName evidence="2">Uncharacterized protein</fullName>
    </submittedName>
</protein>
<organism evidence="2 3">
    <name type="scientific">Crotalus adamanteus</name>
    <name type="common">Eastern diamondback rattlesnake</name>
    <dbReference type="NCBI Taxonomy" id="8729"/>
    <lineage>
        <taxon>Eukaryota</taxon>
        <taxon>Metazoa</taxon>
        <taxon>Chordata</taxon>
        <taxon>Craniata</taxon>
        <taxon>Vertebrata</taxon>
        <taxon>Euteleostomi</taxon>
        <taxon>Lepidosauria</taxon>
        <taxon>Squamata</taxon>
        <taxon>Bifurcata</taxon>
        <taxon>Unidentata</taxon>
        <taxon>Episquamata</taxon>
        <taxon>Toxicofera</taxon>
        <taxon>Serpentes</taxon>
        <taxon>Colubroidea</taxon>
        <taxon>Viperidae</taxon>
        <taxon>Crotalinae</taxon>
        <taxon>Crotalus</taxon>
    </lineage>
</organism>
<feature type="compositionally biased region" description="Basic and acidic residues" evidence="1">
    <location>
        <begin position="7"/>
        <end position="34"/>
    </location>
</feature>
<evidence type="ECO:0000313" key="2">
    <source>
        <dbReference type="EMBL" id="KAK9401372.1"/>
    </source>
</evidence>
<sequence>MSRSSRSKLEQSCRRQWEDGKANEPLRPRMERMGRRSSASRFRMAILQLFQERAVLLEQFPPVSKLECEGILRRGPAAIETAEAWQRGTVVS</sequence>
<keyword evidence="3" id="KW-1185">Reference proteome</keyword>
<name>A0AAW1BHS4_CROAD</name>
<evidence type="ECO:0000313" key="3">
    <source>
        <dbReference type="Proteomes" id="UP001474421"/>
    </source>
</evidence>
<dbReference type="EMBL" id="JAOTOJ010000005">
    <property type="protein sequence ID" value="KAK9401372.1"/>
    <property type="molecule type" value="Genomic_DNA"/>
</dbReference>
<accession>A0AAW1BHS4</accession>